<dbReference type="Pfam" id="PF00941">
    <property type="entry name" value="FAD_binding_5"/>
    <property type="match status" value="1"/>
</dbReference>
<keyword evidence="5" id="KW-1185">Reference proteome</keyword>
<dbReference type="SUPFAM" id="SSF56176">
    <property type="entry name" value="FAD-binding/transporter-associated domain-like"/>
    <property type="match status" value="1"/>
</dbReference>
<dbReference type="InterPro" id="IPR051312">
    <property type="entry name" value="Diverse_Substr_Oxidored"/>
</dbReference>
<evidence type="ECO:0000313" key="4">
    <source>
        <dbReference type="EMBL" id="SOE49367.1"/>
    </source>
</evidence>
<protein>
    <submittedName>
        <fullName evidence="3">Periplasmic aromatic aldehyde oxidoreductase, FAD binding subunit YagS</fullName>
    </submittedName>
</protein>
<gene>
    <name evidence="3" type="ORF">ODI_02051</name>
    <name evidence="4" type="ORF">ODI_R2029</name>
</gene>
<reference evidence="4 5" key="2">
    <citation type="submission" date="2017-08" db="EMBL/GenBank/DDBJ databases">
        <authorList>
            <person name="de Groot N.N."/>
        </authorList>
    </citation>
    <scope>NUCLEOTIDE SEQUENCE [LARGE SCALE GENOMIC DNA]</scope>
    <source>
        <strain evidence="4">Orrdi1</strain>
    </source>
</reference>
<proteinExistence type="predicted"/>
<dbReference type="SMART" id="SM01092">
    <property type="entry name" value="CO_deh_flav_C"/>
    <property type="match status" value="1"/>
</dbReference>
<dbReference type="InterPro" id="IPR002346">
    <property type="entry name" value="Mopterin_DH_FAD-bd"/>
</dbReference>
<dbReference type="RefSeq" id="WP_067759898.1">
    <property type="nucleotide sequence ID" value="NZ_LT907988.1"/>
</dbReference>
<dbReference type="EMBL" id="LT907988">
    <property type="protein sequence ID" value="SOE49367.1"/>
    <property type="molecule type" value="Genomic_DNA"/>
</dbReference>
<dbReference type="Gene3D" id="3.30.465.10">
    <property type="match status" value="2"/>
</dbReference>
<dbReference type="SUPFAM" id="SSF55447">
    <property type="entry name" value="CO dehydrogenase flavoprotein C-terminal domain-like"/>
    <property type="match status" value="1"/>
</dbReference>
<evidence type="ECO:0000313" key="5">
    <source>
        <dbReference type="Proteomes" id="UP000078558"/>
    </source>
</evidence>
<dbReference type="InterPro" id="IPR016167">
    <property type="entry name" value="FAD-bd_PCMH_sub1"/>
</dbReference>
<dbReference type="GO" id="GO:0016491">
    <property type="term" value="F:oxidoreductase activity"/>
    <property type="evidence" value="ECO:0007669"/>
    <property type="project" value="InterPro"/>
</dbReference>
<evidence type="ECO:0000313" key="3">
    <source>
        <dbReference type="EMBL" id="SBT27759.1"/>
    </source>
</evidence>
<dbReference type="PROSITE" id="PS51387">
    <property type="entry name" value="FAD_PCMH"/>
    <property type="match status" value="1"/>
</dbReference>
<dbReference type="EMBL" id="FLRC01000056">
    <property type="protein sequence ID" value="SBT27759.1"/>
    <property type="molecule type" value="Genomic_DNA"/>
</dbReference>
<evidence type="ECO:0000256" key="1">
    <source>
        <dbReference type="ARBA" id="ARBA00022827"/>
    </source>
</evidence>
<dbReference type="InterPro" id="IPR036318">
    <property type="entry name" value="FAD-bd_PCMH-like_sf"/>
</dbReference>
<dbReference type="KEGG" id="odi:ODI_R2029"/>
<dbReference type="STRING" id="1851544.ODI_02051"/>
<dbReference type="Proteomes" id="UP000078558">
    <property type="component" value="Chromosome I"/>
</dbReference>
<dbReference type="Gene3D" id="3.30.390.50">
    <property type="entry name" value="CO dehydrogenase flavoprotein, C-terminal domain"/>
    <property type="match status" value="1"/>
</dbReference>
<keyword evidence="1" id="KW-0285">Flavoprotein</keyword>
<dbReference type="PANTHER" id="PTHR42659:SF1">
    <property type="entry name" value="OXIDOREDUCTASE"/>
    <property type="match status" value="1"/>
</dbReference>
<dbReference type="Pfam" id="PF03450">
    <property type="entry name" value="CO_deh_flav_C"/>
    <property type="match status" value="1"/>
</dbReference>
<feature type="domain" description="FAD-binding PCMH-type" evidence="2">
    <location>
        <begin position="1"/>
        <end position="222"/>
    </location>
</feature>
<dbReference type="GO" id="GO:0071949">
    <property type="term" value="F:FAD binding"/>
    <property type="evidence" value="ECO:0007669"/>
    <property type="project" value="InterPro"/>
</dbReference>
<keyword evidence="1" id="KW-0274">FAD</keyword>
<dbReference type="Gene3D" id="3.30.43.10">
    <property type="entry name" value="Uridine Diphospho-n-acetylenolpyruvylglucosamine Reductase, domain 2"/>
    <property type="match status" value="1"/>
</dbReference>
<name>A0A1C3K8B3_9BURK</name>
<reference evidence="3 5" key="1">
    <citation type="submission" date="2016-06" db="EMBL/GenBank/DDBJ databases">
        <authorList>
            <person name="Kjaerup R.B."/>
            <person name="Dalgaard T.S."/>
            <person name="Juul-Madsen H.R."/>
        </authorList>
    </citation>
    <scope>NUCLEOTIDE SEQUENCE [LARGE SCALE GENOMIC DNA]</scope>
    <source>
        <strain evidence="3">Orrdi1</strain>
    </source>
</reference>
<evidence type="ECO:0000259" key="2">
    <source>
        <dbReference type="PROSITE" id="PS51387"/>
    </source>
</evidence>
<sequence length="338" mass="35169">MQPFAYTRAATHEDVLAEQARTGARILAGGTTLYDLMKLGLETPAHVIDVTGVAGLAEIGEAGGELVFDALATMGDAAAHPLVQQRAPVLAESLSKAASQQLRNMATLGGNLLQRTRCAYFRNGPAYPCNKRAPGSGCAAQEGLDRGHALFGGSPSCIAVYPGDWAVALVALDASLDVAGPGGVRRVPVAGLHRLPQQTPQLETVLAPDEMILRIRVPLGQRGQLGRASTYHKIRDRESYAFATVSAAVALELDGGVVTQARIALGGVATRPWRVPAAERALAGKPLDRAAARQAGVIAFAQARPGRHNGFKIALGAEVVADALMIAAERGSQAGEQA</sequence>
<dbReference type="InterPro" id="IPR016166">
    <property type="entry name" value="FAD-bd_PCMH"/>
</dbReference>
<dbReference type="InterPro" id="IPR016169">
    <property type="entry name" value="FAD-bd_PCMH_sub2"/>
</dbReference>
<dbReference type="InterPro" id="IPR005107">
    <property type="entry name" value="CO_DH_flav_C"/>
</dbReference>
<accession>A0A1C3K8B3</accession>
<dbReference type="PANTHER" id="PTHR42659">
    <property type="entry name" value="XANTHINE DEHYDROGENASE SUBUNIT C-RELATED"/>
    <property type="match status" value="1"/>
</dbReference>
<dbReference type="AlphaFoldDB" id="A0A1C3K8B3"/>
<dbReference type="InterPro" id="IPR036683">
    <property type="entry name" value="CO_DH_flav_C_dom_sf"/>
</dbReference>
<dbReference type="OrthoDB" id="9814706at2"/>
<organism evidence="3 5">
    <name type="scientific">Orrella dioscoreae</name>
    <dbReference type="NCBI Taxonomy" id="1851544"/>
    <lineage>
        <taxon>Bacteria</taxon>
        <taxon>Pseudomonadati</taxon>
        <taxon>Pseudomonadota</taxon>
        <taxon>Betaproteobacteria</taxon>
        <taxon>Burkholderiales</taxon>
        <taxon>Alcaligenaceae</taxon>
        <taxon>Orrella</taxon>
    </lineage>
</organism>